<comment type="caution">
    <text evidence="2">The sequence shown here is derived from an EMBL/GenBank/DDBJ whole genome shotgun (WGS) entry which is preliminary data.</text>
</comment>
<gene>
    <name evidence="2" type="ORF">TNCV_4844551</name>
</gene>
<feature type="region of interest" description="Disordered" evidence="1">
    <location>
        <begin position="73"/>
        <end position="93"/>
    </location>
</feature>
<dbReference type="EMBL" id="BMAU01021435">
    <property type="protein sequence ID" value="GFY36083.1"/>
    <property type="molecule type" value="Genomic_DNA"/>
</dbReference>
<accession>A0A8X6WJ82</accession>
<keyword evidence="3" id="KW-1185">Reference proteome</keyword>
<evidence type="ECO:0000313" key="2">
    <source>
        <dbReference type="EMBL" id="GFY36083.1"/>
    </source>
</evidence>
<sequence length="105" mass="11943">MHRIIPSLLKSSKFQSSKHPLLSKEFGGFSTQTFAENRSSVDPVTEEHCFYSRKCQRVFGKKKFNHQDTLDLLQNLPSESSDAPTDDSSDEEIPANYLLEFSLDS</sequence>
<dbReference type="Proteomes" id="UP000887159">
    <property type="component" value="Unassembled WGS sequence"/>
</dbReference>
<dbReference type="AlphaFoldDB" id="A0A8X6WJ82"/>
<evidence type="ECO:0000256" key="1">
    <source>
        <dbReference type="SAM" id="MobiDB-lite"/>
    </source>
</evidence>
<proteinExistence type="predicted"/>
<name>A0A8X6WJ82_TRICX</name>
<organism evidence="2 3">
    <name type="scientific">Trichonephila clavipes</name>
    <name type="common">Golden silk orbweaver</name>
    <name type="synonym">Nephila clavipes</name>
    <dbReference type="NCBI Taxonomy" id="2585209"/>
    <lineage>
        <taxon>Eukaryota</taxon>
        <taxon>Metazoa</taxon>
        <taxon>Ecdysozoa</taxon>
        <taxon>Arthropoda</taxon>
        <taxon>Chelicerata</taxon>
        <taxon>Arachnida</taxon>
        <taxon>Araneae</taxon>
        <taxon>Araneomorphae</taxon>
        <taxon>Entelegynae</taxon>
        <taxon>Araneoidea</taxon>
        <taxon>Nephilidae</taxon>
        <taxon>Trichonephila</taxon>
    </lineage>
</organism>
<protein>
    <submittedName>
        <fullName evidence="2">Uncharacterized protein</fullName>
    </submittedName>
</protein>
<evidence type="ECO:0000313" key="3">
    <source>
        <dbReference type="Proteomes" id="UP000887159"/>
    </source>
</evidence>
<feature type="compositionally biased region" description="Acidic residues" evidence="1">
    <location>
        <begin position="84"/>
        <end position="93"/>
    </location>
</feature>
<reference evidence="2" key="1">
    <citation type="submission" date="2020-08" db="EMBL/GenBank/DDBJ databases">
        <title>Multicomponent nature underlies the extraordinary mechanical properties of spider dragline silk.</title>
        <authorList>
            <person name="Kono N."/>
            <person name="Nakamura H."/>
            <person name="Mori M."/>
            <person name="Yoshida Y."/>
            <person name="Ohtoshi R."/>
            <person name="Malay A.D."/>
            <person name="Moran D.A.P."/>
            <person name="Tomita M."/>
            <person name="Numata K."/>
            <person name="Arakawa K."/>
        </authorList>
    </citation>
    <scope>NUCLEOTIDE SEQUENCE</scope>
</reference>